<keyword evidence="5" id="KW-0472">Membrane</keyword>
<gene>
    <name evidence="9" type="ORF">D9V41_01650</name>
</gene>
<dbReference type="Pfam" id="PF02608">
    <property type="entry name" value="Bmp"/>
    <property type="match status" value="1"/>
</dbReference>
<evidence type="ECO:0000313" key="9">
    <source>
        <dbReference type="EMBL" id="RLV57367.1"/>
    </source>
</evidence>
<evidence type="ECO:0000256" key="7">
    <source>
        <dbReference type="SAM" id="SignalP"/>
    </source>
</evidence>
<keyword evidence="3" id="KW-1003">Cell membrane</keyword>
<dbReference type="Proteomes" id="UP000282515">
    <property type="component" value="Unassembled WGS sequence"/>
</dbReference>
<evidence type="ECO:0000256" key="4">
    <source>
        <dbReference type="ARBA" id="ARBA00022729"/>
    </source>
</evidence>
<proteinExistence type="inferred from homology"/>
<sequence length="367" mass="37866">MTRPHTAGRRSRRLFRVVALVGAGALALAACGSAGELNSTEDESALTVGLILEGPKNDKAFNESAYSGVLNAAKDNPDVVLKSTLENRHSTQEQTDAVGTLAPIVDVVVAAGAQFGPIFDVEAPKFPDTKFVTIGGYPAKHHDNVYSLAFDRVAAYVVGAIAVELTDSKTVGFLGGADIPPTNASMAAFKAAVADADPSVKVLSNIVGDFNDVSKAKAATAAMIADGADVLMSYLDAGVVGSYAAAQESGKDIPIFKLDLLECDAYPNIVGANVGDNTAAVETMLGGLATDTLEPAGVTIFAGLEDPKLQRVDLCPRYAEDPVVADLAQKTVAGILDGTIALPEEALNPRPEGPYRLGIDGPVKNAG</sequence>
<evidence type="ECO:0000256" key="5">
    <source>
        <dbReference type="ARBA" id="ARBA00023136"/>
    </source>
</evidence>
<evidence type="ECO:0000313" key="10">
    <source>
        <dbReference type="Proteomes" id="UP000282515"/>
    </source>
</evidence>
<dbReference type="InterPro" id="IPR050957">
    <property type="entry name" value="BMP_lipoprotein"/>
</dbReference>
<feature type="domain" description="ABC transporter substrate-binding protein PnrA-like" evidence="8">
    <location>
        <begin position="47"/>
        <end position="306"/>
    </location>
</feature>
<dbReference type="AlphaFoldDB" id="A0A3L8PPR9"/>
<dbReference type="Gene3D" id="3.40.50.2300">
    <property type="match status" value="2"/>
</dbReference>
<evidence type="ECO:0000256" key="6">
    <source>
        <dbReference type="ARBA" id="ARBA00023288"/>
    </source>
</evidence>
<dbReference type="SUPFAM" id="SSF53822">
    <property type="entry name" value="Periplasmic binding protein-like I"/>
    <property type="match status" value="1"/>
</dbReference>
<keyword evidence="4 7" id="KW-0732">Signal</keyword>
<comment type="subcellular location">
    <subcellularLocation>
        <location evidence="1">Cell membrane</location>
        <topology evidence="1">Lipid-anchor</topology>
    </subcellularLocation>
</comment>
<feature type="signal peptide" evidence="7">
    <location>
        <begin position="1"/>
        <end position="29"/>
    </location>
</feature>
<dbReference type="GO" id="GO:0005886">
    <property type="term" value="C:plasma membrane"/>
    <property type="evidence" value="ECO:0007669"/>
    <property type="project" value="UniProtKB-SubCell"/>
</dbReference>
<dbReference type="PANTHER" id="PTHR34296:SF2">
    <property type="entry name" value="ABC TRANSPORTER GUANOSINE-BINDING PROTEIN NUPN"/>
    <property type="match status" value="1"/>
</dbReference>
<keyword evidence="10" id="KW-1185">Reference proteome</keyword>
<evidence type="ECO:0000256" key="1">
    <source>
        <dbReference type="ARBA" id="ARBA00004193"/>
    </source>
</evidence>
<reference evidence="9 10" key="1">
    <citation type="submission" date="2018-10" db="EMBL/GenBank/DDBJ databases">
        <title>Aeromicrobium sp. 9W16Y-2 whole genome shotgun sequence.</title>
        <authorList>
            <person name="Li F."/>
        </authorList>
    </citation>
    <scope>NUCLEOTIDE SEQUENCE [LARGE SCALE GENOMIC DNA]</scope>
    <source>
        <strain evidence="9 10">9W16Y-2</strain>
    </source>
</reference>
<dbReference type="PANTHER" id="PTHR34296">
    <property type="entry name" value="TRANSCRIPTIONAL ACTIVATOR PROTEIN MED"/>
    <property type="match status" value="1"/>
</dbReference>
<evidence type="ECO:0000259" key="8">
    <source>
        <dbReference type="Pfam" id="PF02608"/>
    </source>
</evidence>
<evidence type="ECO:0000256" key="2">
    <source>
        <dbReference type="ARBA" id="ARBA00008610"/>
    </source>
</evidence>
<dbReference type="InterPro" id="IPR028082">
    <property type="entry name" value="Peripla_BP_I"/>
</dbReference>
<feature type="chain" id="PRO_5018176473" evidence="7">
    <location>
        <begin position="30"/>
        <end position="367"/>
    </location>
</feature>
<organism evidence="9 10">
    <name type="scientific">Aeromicrobium phragmitis</name>
    <dbReference type="NCBI Taxonomy" id="2478914"/>
    <lineage>
        <taxon>Bacteria</taxon>
        <taxon>Bacillati</taxon>
        <taxon>Actinomycetota</taxon>
        <taxon>Actinomycetes</taxon>
        <taxon>Propionibacteriales</taxon>
        <taxon>Nocardioidaceae</taxon>
        <taxon>Aeromicrobium</taxon>
    </lineage>
</organism>
<keyword evidence="6" id="KW-0449">Lipoprotein</keyword>
<dbReference type="InterPro" id="IPR003760">
    <property type="entry name" value="PnrA-like"/>
</dbReference>
<comment type="caution">
    <text evidence="9">The sequence shown here is derived from an EMBL/GenBank/DDBJ whole genome shotgun (WGS) entry which is preliminary data.</text>
</comment>
<name>A0A3L8PPR9_9ACTN</name>
<protein>
    <submittedName>
        <fullName evidence="9">BMP family ABC transporter substrate-binding protein</fullName>
    </submittedName>
</protein>
<dbReference type="RefSeq" id="WP_121792775.1">
    <property type="nucleotide sequence ID" value="NZ_RDBF01000001.1"/>
</dbReference>
<dbReference type="PROSITE" id="PS51257">
    <property type="entry name" value="PROKAR_LIPOPROTEIN"/>
    <property type="match status" value="1"/>
</dbReference>
<dbReference type="OrthoDB" id="9784230at2"/>
<dbReference type="EMBL" id="RDBF01000001">
    <property type="protein sequence ID" value="RLV57367.1"/>
    <property type="molecule type" value="Genomic_DNA"/>
</dbReference>
<comment type="similarity">
    <text evidence="2">Belongs to the BMP lipoprotein family.</text>
</comment>
<evidence type="ECO:0000256" key="3">
    <source>
        <dbReference type="ARBA" id="ARBA00022475"/>
    </source>
</evidence>
<accession>A0A3L8PPR9</accession>